<protein>
    <submittedName>
        <fullName evidence="1">Sulfur carrier protein</fullName>
    </submittedName>
</protein>
<dbReference type="Proteomes" id="UP000198767">
    <property type="component" value="Unassembled WGS sequence"/>
</dbReference>
<evidence type="ECO:0000313" key="2">
    <source>
        <dbReference type="Proteomes" id="UP000198767"/>
    </source>
</evidence>
<dbReference type="CDD" id="cd00565">
    <property type="entry name" value="Ubl_ThiS"/>
    <property type="match status" value="1"/>
</dbReference>
<reference evidence="1 2" key="1">
    <citation type="submission" date="2016-10" db="EMBL/GenBank/DDBJ databases">
        <authorList>
            <person name="de Groot N.N."/>
        </authorList>
    </citation>
    <scope>NUCLEOTIDE SEQUENCE [LARGE SCALE GENOMIC DNA]</scope>
    <source>
        <strain evidence="1 2">U95</strain>
    </source>
</reference>
<dbReference type="InterPro" id="IPR016155">
    <property type="entry name" value="Mopterin_synth/thiamin_S_b"/>
</dbReference>
<dbReference type="OrthoDB" id="197113at2"/>
<evidence type="ECO:0000313" key="1">
    <source>
        <dbReference type="EMBL" id="SCZ55570.1"/>
    </source>
</evidence>
<dbReference type="InterPro" id="IPR010035">
    <property type="entry name" value="Thi_S"/>
</dbReference>
<dbReference type="Gene3D" id="3.10.20.30">
    <property type="match status" value="1"/>
</dbReference>
<dbReference type="InterPro" id="IPR003749">
    <property type="entry name" value="ThiS/MoaD-like"/>
</dbReference>
<dbReference type="NCBIfam" id="TIGR01683">
    <property type="entry name" value="thiS"/>
    <property type="match status" value="1"/>
</dbReference>
<dbReference type="RefSeq" id="WP_090216771.1">
    <property type="nucleotide sequence ID" value="NZ_CANMPF010000001.1"/>
</dbReference>
<organism evidence="1 2">
    <name type="scientific">Epibacterium ulvae</name>
    <dbReference type="NCBI Taxonomy" id="1156985"/>
    <lineage>
        <taxon>Bacteria</taxon>
        <taxon>Pseudomonadati</taxon>
        <taxon>Pseudomonadota</taxon>
        <taxon>Alphaproteobacteria</taxon>
        <taxon>Rhodobacterales</taxon>
        <taxon>Roseobacteraceae</taxon>
        <taxon>Epibacterium</taxon>
    </lineage>
</organism>
<dbReference type="PANTHER" id="PTHR34472:SF1">
    <property type="entry name" value="SULFUR CARRIER PROTEIN THIS"/>
    <property type="match status" value="1"/>
</dbReference>
<dbReference type="SUPFAM" id="SSF54285">
    <property type="entry name" value="MoaD/ThiS"/>
    <property type="match status" value="1"/>
</dbReference>
<accession>A0A1G5Q290</accession>
<sequence length="65" mass="6820">MKISVNGDPHEVTSERLSAVLDELGYGAAKVATAINEAFVPAGQRTTTPVQEGDRLEIVAPRQGG</sequence>
<proteinExistence type="predicted"/>
<dbReference type="AlphaFoldDB" id="A0A1G5Q290"/>
<gene>
    <name evidence="1" type="ORF">SAMN04488118_102438</name>
</gene>
<dbReference type="PANTHER" id="PTHR34472">
    <property type="entry name" value="SULFUR CARRIER PROTEIN THIS"/>
    <property type="match status" value="1"/>
</dbReference>
<keyword evidence="2" id="KW-1185">Reference proteome</keyword>
<dbReference type="Pfam" id="PF02597">
    <property type="entry name" value="ThiS"/>
    <property type="match status" value="1"/>
</dbReference>
<dbReference type="InterPro" id="IPR012675">
    <property type="entry name" value="Beta-grasp_dom_sf"/>
</dbReference>
<name>A0A1G5Q290_9RHOB</name>
<dbReference type="STRING" id="1156985.SAMN04488118_102438"/>
<dbReference type="EMBL" id="FMWG01000002">
    <property type="protein sequence ID" value="SCZ55570.1"/>
    <property type="molecule type" value="Genomic_DNA"/>
</dbReference>